<evidence type="ECO:0000313" key="3">
    <source>
        <dbReference type="Proteomes" id="UP000604825"/>
    </source>
</evidence>
<dbReference type="AlphaFoldDB" id="A0A811MZL6"/>
<evidence type="ECO:0000259" key="1">
    <source>
        <dbReference type="Pfam" id="PF07762"/>
    </source>
</evidence>
<accession>A0A811MZL6</accession>
<comment type="caution">
    <text evidence="2">The sequence shown here is derived from an EMBL/GenBank/DDBJ whole genome shotgun (WGS) entry which is preliminary data.</text>
</comment>
<organism evidence="2 3">
    <name type="scientific">Miscanthus lutarioriparius</name>
    <dbReference type="NCBI Taxonomy" id="422564"/>
    <lineage>
        <taxon>Eukaryota</taxon>
        <taxon>Viridiplantae</taxon>
        <taxon>Streptophyta</taxon>
        <taxon>Embryophyta</taxon>
        <taxon>Tracheophyta</taxon>
        <taxon>Spermatophyta</taxon>
        <taxon>Magnoliopsida</taxon>
        <taxon>Liliopsida</taxon>
        <taxon>Poales</taxon>
        <taxon>Poaceae</taxon>
        <taxon>PACMAD clade</taxon>
        <taxon>Panicoideae</taxon>
        <taxon>Andropogonodae</taxon>
        <taxon>Andropogoneae</taxon>
        <taxon>Saccharinae</taxon>
        <taxon>Miscanthus</taxon>
    </lineage>
</organism>
<dbReference type="PANTHER" id="PTHR33086">
    <property type="entry name" value="OS05G0468200 PROTEIN-RELATED"/>
    <property type="match status" value="1"/>
</dbReference>
<feature type="domain" description="DUF1618" evidence="1">
    <location>
        <begin position="263"/>
        <end position="365"/>
    </location>
</feature>
<name>A0A811MZL6_9POAL</name>
<dbReference type="Proteomes" id="UP000604825">
    <property type="component" value="Unassembled WGS sequence"/>
</dbReference>
<dbReference type="PANTHER" id="PTHR33086:SF54">
    <property type="entry name" value="DUF1618 DOMAIN-CONTAINING PROTEIN"/>
    <property type="match status" value="1"/>
</dbReference>
<dbReference type="InterPro" id="IPR011676">
    <property type="entry name" value="DUF1618"/>
</dbReference>
<reference evidence="2" key="1">
    <citation type="submission" date="2020-10" db="EMBL/GenBank/DDBJ databases">
        <authorList>
            <person name="Han B."/>
            <person name="Lu T."/>
            <person name="Zhao Q."/>
            <person name="Huang X."/>
            <person name="Zhao Y."/>
        </authorList>
    </citation>
    <scope>NUCLEOTIDE SEQUENCE</scope>
</reference>
<dbReference type="Pfam" id="PF07762">
    <property type="entry name" value="DUF1618"/>
    <property type="match status" value="1"/>
</dbReference>
<dbReference type="EMBL" id="CAJGYO010000002">
    <property type="protein sequence ID" value="CAD6215019.1"/>
    <property type="molecule type" value="Genomic_DNA"/>
</dbReference>
<protein>
    <recommendedName>
        <fullName evidence="1">DUF1618 domain-containing protein</fullName>
    </recommendedName>
</protein>
<sequence length="444" mass="49430">MAAARRPPAVYVLNHDLLVGISHAGKGGEGWADPNVNVGNGKLTGKAEEGWTNVEIARREAYGCGHNMRQALNGLSLCVRLGDDPLVTSTLTLGIRISRDARERFISELGLASLDEEEEEEAPAVVRIMMLEQDLLIIVLLLERNFRRLSYYLVYDRSDASLSMVSCVPDSLKVIAMFRPFPKRTSDGAYELFFLACERDDGRLPLASDTDPPTFLCVFSPVTGTNRTCAWEIRRTLRWNVPVSVFERFRMDATFSFQGKGFWADLSQVLIYCDLHTASDDSAVDFGCIDLPGECQLNLKEMLDCPLPMKKVTRTIACVGDSICFVCIHRGKHHADDSVTMWTLELPGGQWKNEARFPVRELWRPVRQLQGGGVAGGEAMTESGSMMTGVKAKVARLLLDPSLLRPYIDTLKILQPLLYGGREQSEIGPTALAIKKKNTELHYK</sequence>
<keyword evidence="3" id="KW-1185">Reference proteome</keyword>
<dbReference type="OrthoDB" id="689746at2759"/>
<evidence type="ECO:0000313" key="2">
    <source>
        <dbReference type="EMBL" id="CAD6215019.1"/>
    </source>
</evidence>
<proteinExistence type="predicted"/>
<gene>
    <name evidence="2" type="ORF">NCGR_LOCUS10303</name>
</gene>